<sequence length="246" mass="28313">MFIILDYINAIGRFYNLLNTLERQVSGKRKLKDCTGYMDWPDRGVYFFLEPGEARGLTDQMRVTRVGTHAVSEGSSTSLWDRLKQHYGTGSGSSNHPHGGNHRGSVYRKRVGEAIIEKHALHDDYPDWDKRWSSIDRDRSEVRDEEYILERRVSTYIREQPFLWVDVADEPSADSDRASIEQNAIALLSNFEGQTIDPRDDGWLGKYSQSQEIRESGLWNVNHVEEEYDPDFLDLLENAVGDTTPP</sequence>
<evidence type="ECO:0000259" key="1">
    <source>
        <dbReference type="Pfam" id="PF26468"/>
    </source>
</evidence>
<organism evidence="2 3">
    <name type="scientific">Halapricum desulfuricans</name>
    <dbReference type="NCBI Taxonomy" id="2841257"/>
    <lineage>
        <taxon>Archaea</taxon>
        <taxon>Methanobacteriati</taxon>
        <taxon>Methanobacteriota</taxon>
        <taxon>Stenosarchaea group</taxon>
        <taxon>Halobacteria</taxon>
        <taxon>Halobacteriales</taxon>
        <taxon>Haloarculaceae</taxon>
        <taxon>Halapricum</taxon>
    </lineage>
</organism>
<name>A0A897N607_9EURY</name>
<proteinExistence type="predicted"/>
<keyword evidence="3" id="KW-1185">Reference proteome</keyword>
<dbReference type="Proteomes" id="UP000662973">
    <property type="component" value="Chromosome"/>
</dbReference>
<dbReference type="AlphaFoldDB" id="A0A897N607"/>
<dbReference type="EMBL" id="CP064788">
    <property type="protein sequence ID" value="QSG07911.1"/>
    <property type="molecule type" value="Genomic_DNA"/>
</dbReference>
<feature type="domain" description="GIY-YIG" evidence="1">
    <location>
        <begin position="9"/>
        <end position="244"/>
    </location>
</feature>
<accession>A0A897N607</accession>
<evidence type="ECO:0000313" key="2">
    <source>
        <dbReference type="EMBL" id="QSG07911.1"/>
    </source>
</evidence>
<gene>
    <name evidence="2" type="ORF">HSR122_0504</name>
</gene>
<dbReference type="KEGG" id="hds:HSR122_0504"/>
<reference evidence="2 3" key="1">
    <citation type="submission" date="2020-11" db="EMBL/GenBank/DDBJ databases">
        <title>Carbohydrate-dependent, anaerobic sulfur respiration: A novel catabolism in halophilic archaea.</title>
        <authorList>
            <person name="Sorokin D.Y."/>
            <person name="Messina E."/>
            <person name="Smedile F."/>
            <person name="La Cono V."/>
            <person name="Hallsworth J.E."/>
            <person name="Yakimov M.M."/>
        </authorList>
    </citation>
    <scope>NUCLEOTIDE SEQUENCE [LARGE SCALE GENOMIC DNA]</scope>
    <source>
        <strain evidence="2 3">HSR12-2</strain>
    </source>
</reference>
<dbReference type="InterPro" id="IPR058782">
    <property type="entry name" value="GIY_YIG_3"/>
</dbReference>
<evidence type="ECO:0000313" key="3">
    <source>
        <dbReference type="Proteomes" id="UP000662973"/>
    </source>
</evidence>
<dbReference type="Pfam" id="PF26468">
    <property type="entry name" value="GIY_YIG_3"/>
    <property type="match status" value="1"/>
</dbReference>
<protein>
    <recommendedName>
        <fullName evidence="1">GIY-YIG domain-containing protein</fullName>
    </recommendedName>
</protein>